<proteinExistence type="predicted"/>
<protein>
    <submittedName>
        <fullName evidence="2">Uncharacterized protein</fullName>
    </submittedName>
</protein>
<evidence type="ECO:0000313" key="2">
    <source>
        <dbReference type="EMBL" id="KAF0984685.1"/>
    </source>
</evidence>
<feature type="compositionally biased region" description="Polar residues" evidence="1">
    <location>
        <begin position="1"/>
        <end position="18"/>
    </location>
</feature>
<gene>
    <name evidence="2" type="ORF">FDP41_000584</name>
</gene>
<dbReference type="EMBL" id="VFQX01000002">
    <property type="protein sequence ID" value="KAF0984685.1"/>
    <property type="molecule type" value="Genomic_DNA"/>
</dbReference>
<comment type="caution">
    <text evidence="2">The sequence shown here is derived from an EMBL/GenBank/DDBJ whole genome shotgun (WGS) entry which is preliminary data.</text>
</comment>
<evidence type="ECO:0000256" key="1">
    <source>
        <dbReference type="SAM" id="MobiDB-lite"/>
    </source>
</evidence>
<dbReference type="VEuPathDB" id="AmoebaDB:FDP41_000584"/>
<dbReference type="GeneID" id="68107802"/>
<dbReference type="VEuPathDB" id="AmoebaDB:NF0120150"/>
<name>A0A6A5CHC0_NAEFO</name>
<accession>A0A6A5CHC0</accession>
<dbReference type="RefSeq" id="XP_044569398.1">
    <property type="nucleotide sequence ID" value="XM_044709408.1"/>
</dbReference>
<feature type="region of interest" description="Disordered" evidence="1">
    <location>
        <begin position="1"/>
        <end position="23"/>
    </location>
</feature>
<organism evidence="2 3">
    <name type="scientific">Naegleria fowleri</name>
    <name type="common">Brain eating amoeba</name>
    <dbReference type="NCBI Taxonomy" id="5763"/>
    <lineage>
        <taxon>Eukaryota</taxon>
        <taxon>Discoba</taxon>
        <taxon>Heterolobosea</taxon>
        <taxon>Tetramitia</taxon>
        <taxon>Eutetramitia</taxon>
        <taxon>Vahlkampfiidae</taxon>
        <taxon>Naegleria</taxon>
    </lineage>
</organism>
<dbReference type="Proteomes" id="UP000444721">
    <property type="component" value="Unassembled WGS sequence"/>
</dbReference>
<sequence length="209" mass="22912">MKSTSSNGVKKSNASHFESPLHHSNSDSVLIQYDIHNNSHQQNASNTGTNSNLGEQEILNSLTFAKKGVFSHNGSAGASSSSNSSNSFSNSFSKNNTSIGLEINFCGNQFFRIIQIDQYSALLASWNFGDDTSTASLPLSKVFDFEYCKFLIPPTHVFYCVTTSKCILTGMVNLSALNLQDEDLTVQQQFGSVRKTLDKFADYLIESGF</sequence>
<reference evidence="2 3" key="1">
    <citation type="journal article" date="2019" name="Sci. Rep.">
        <title>Nanopore sequencing improves the draft genome of the human pathogenic amoeba Naegleria fowleri.</title>
        <authorList>
            <person name="Liechti N."/>
            <person name="Schurch N."/>
            <person name="Bruggmann R."/>
            <person name="Wittwer M."/>
        </authorList>
    </citation>
    <scope>NUCLEOTIDE SEQUENCE [LARGE SCALE GENOMIC DNA]</scope>
    <source>
        <strain evidence="2 3">ATCC 30894</strain>
    </source>
</reference>
<dbReference type="AlphaFoldDB" id="A0A6A5CHC0"/>
<keyword evidence="3" id="KW-1185">Reference proteome</keyword>
<dbReference type="VEuPathDB" id="AmoebaDB:NfTy_002190"/>
<evidence type="ECO:0000313" key="3">
    <source>
        <dbReference type="Proteomes" id="UP000444721"/>
    </source>
</evidence>